<evidence type="ECO:0000256" key="1">
    <source>
        <dbReference type="SAM" id="Phobius"/>
    </source>
</evidence>
<dbReference type="AlphaFoldDB" id="X1GLX7"/>
<reference evidence="2" key="1">
    <citation type="journal article" date="2014" name="Front. Microbiol.">
        <title>High frequency of phylogenetically diverse reductive dehalogenase-homologous genes in deep subseafloor sedimentary metagenomes.</title>
        <authorList>
            <person name="Kawai M."/>
            <person name="Futagami T."/>
            <person name="Toyoda A."/>
            <person name="Takaki Y."/>
            <person name="Nishi S."/>
            <person name="Hori S."/>
            <person name="Arai W."/>
            <person name="Tsubouchi T."/>
            <person name="Morono Y."/>
            <person name="Uchiyama I."/>
            <person name="Ito T."/>
            <person name="Fujiyama A."/>
            <person name="Inagaki F."/>
            <person name="Takami H."/>
        </authorList>
    </citation>
    <scope>NUCLEOTIDE SEQUENCE</scope>
    <source>
        <strain evidence="2">Expedition CK06-06</strain>
    </source>
</reference>
<evidence type="ECO:0000313" key="2">
    <source>
        <dbReference type="EMBL" id="GAH45860.1"/>
    </source>
</evidence>
<gene>
    <name evidence="2" type="ORF">S03H2_17251</name>
</gene>
<keyword evidence="1" id="KW-0472">Membrane</keyword>
<name>X1GLX7_9ZZZZ</name>
<protein>
    <submittedName>
        <fullName evidence="2">Uncharacterized protein</fullName>
    </submittedName>
</protein>
<feature type="transmembrane region" description="Helical" evidence="1">
    <location>
        <begin position="195"/>
        <end position="214"/>
    </location>
</feature>
<feature type="transmembrane region" description="Helical" evidence="1">
    <location>
        <begin position="160"/>
        <end position="183"/>
    </location>
</feature>
<accession>X1GLX7</accession>
<sequence length="341" mass="38094">YPECADDVNSQITYSKFYLDLWFNTMNSSSTVGGRISTKYFGMDESTSWFFWSNWKPVMVNQTESMFFDDLRDKDGDIIQISEIELVKFYIRVLKTGAGSGSCDTHTWGIVDPEFSKTLAADRMQAINTPEGIDTLVLDMPSSGFLQPIAKAIAGIGNMIWAGALNFVKILIASMDTIFLWIGFPAGTFSQISNWVLTIPDFMIALIGYFGDILTNMIIQVTRLFNVLAIGIPQLIYGTGVLVTTISSYLTQIISLFTGGWANVSDFWTGLALAQWIELFFIAVLPFMWLARIEASSDGFKTAREDIGWVFSLIFVLIDLGSWLIQTIATILQAIRNILPI</sequence>
<feature type="transmembrane region" description="Helical" evidence="1">
    <location>
        <begin position="310"/>
        <end position="335"/>
    </location>
</feature>
<feature type="transmembrane region" description="Helical" evidence="1">
    <location>
        <begin position="267"/>
        <end position="290"/>
    </location>
</feature>
<feature type="non-terminal residue" evidence="2">
    <location>
        <position position="1"/>
    </location>
</feature>
<proteinExistence type="predicted"/>
<feature type="transmembrane region" description="Helical" evidence="1">
    <location>
        <begin position="235"/>
        <end position="261"/>
    </location>
</feature>
<comment type="caution">
    <text evidence="2">The sequence shown here is derived from an EMBL/GenBank/DDBJ whole genome shotgun (WGS) entry which is preliminary data.</text>
</comment>
<keyword evidence="1" id="KW-0812">Transmembrane</keyword>
<keyword evidence="1" id="KW-1133">Transmembrane helix</keyword>
<dbReference type="EMBL" id="BARU01008878">
    <property type="protein sequence ID" value="GAH45860.1"/>
    <property type="molecule type" value="Genomic_DNA"/>
</dbReference>
<organism evidence="2">
    <name type="scientific">marine sediment metagenome</name>
    <dbReference type="NCBI Taxonomy" id="412755"/>
    <lineage>
        <taxon>unclassified sequences</taxon>
        <taxon>metagenomes</taxon>
        <taxon>ecological metagenomes</taxon>
    </lineage>
</organism>